<evidence type="ECO:0000313" key="2">
    <source>
        <dbReference type="EMBL" id="GEW23895.1"/>
    </source>
</evidence>
<feature type="compositionally biased region" description="Basic and acidic residues" evidence="1">
    <location>
        <begin position="92"/>
        <end position="102"/>
    </location>
</feature>
<feature type="region of interest" description="Disordered" evidence="1">
    <location>
        <begin position="36"/>
        <end position="62"/>
    </location>
</feature>
<evidence type="ECO:0000256" key="1">
    <source>
        <dbReference type="SAM" id="MobiDB-lite"/>
    </source>
</evidence>
<feature type="compositionally biased region" description="Polar residues" evidence="1">
    <location>
        <begin position="157"/>
        <end position="166"/>
    </location>
</feature>
<proteinExistence type="predicted"/>
<protein>
    <submittedName>
        <fullName evidence="2">65-kDa microtubule-associated protein 3-like</fullName>
    </submittedName>
</protein>
<dbReference type="EMBL" id="BKCJ010050383">
    <property type="protein sequence ID" value="GEW23895.1"/>
    <property type="molecule type" value="Genomic_DNA"/>
</dbReference>
<organism evidence="2">
    <name type="scientific">Tanacetum cinerariifolium</name>
    <name type="common">Dalmatian daisy</name>
    <name type="synonym">Chrysanthemum cinerariifolium</name>
    <dbReference type="NCBI Taxonomy" id="118510"/>
    <lineage>
        <taxon>Eukaryota</taxon>
        <taxon>Viridiplantae</taxon>
        <taxon>Streptophyta</taxon>
        <taxon>Embryophyta</taxon>
        <taxon>Tracheophyta</taxon>
        <taxon>Spermatophyta</taxon>
        <taxon>Magnoliopsida</taxon>
        <taxon>eudicotyledons</taxon>
        <taxon>Gunneridae</taxon>
        <taxon>Pentapetalae</taxon>
        <taxon>asterids</taxon>
        <taxon>campanulids</taxon>
        <taxon>Asterales</taxon>
        <taxon>Asteraceae</taxon>
        <taxon>Asteroideae</taxon>
        <taxon>Anthemideae</taxon>
        <taxon>Anthemidinae</taxon>
        <taxon>Tanacetum</taxon>
    </lineage>
</organism>
<sequence>MLEEYKILRQEIEEERKRQMDQKKLQGQLIIEQEAMFGSKPSLTKQSGKKEDQMSCGGASNRQLSLGGAMLAPRIDIHSTRATPNTRHIKKNEHQSNNRDDGIGALLAGRRGLDIAGLPANQNIPSVKSNHLNIYFIHRSNKKLSLGGVMLAPRTGLDSTRATPNTRHSKKNERQSNNKDDGSPTSQNSLLQMLHYS</sequence>
<dbReference type="AlphaFoldDB" id="A0A699GVE0"/>
<gene>
    <name evidence="2" type="ORF">Tci_195871</name>
</gene>
<feature type="region of interest" description="Disordered" evidence="1">
    <location>
        <begin position="154"/>
        <end position="197"/>
    </location>
</feature>
<reference evidence="2" key="1">
    <citation type="journal article" date="2019" name="Sci. Rep.">
        <title>Draft genome of Tanacetum cinerariifolium, the natural source of mosquito coil.</title>
        <authorList>
            <person name="Yamashiro T."/>
            <person name="Shiraishi A."/>
            <person name="Satake H."/>
            <person name="Nakayama K."/>
        </authorList>
    </citation>
    <scope>NUCLEOTIDE SEQUENCE</scope>
</reference>
<name>A0A699GVE0_TANCI</name>
<feature type="compositionally biased region" description="Basic and acidic residues" evidence="1">
    <location>
        <begin position="172"/>
        <end position="182"/>
    </location>
</feature>
<accession>A0A699GVE0</accession>
<feature type="region of interest" description="Disordered" evidence="1">
    <location>
        <begin position="78"/>
        <end position="103"/>
    </location>
</feature>
<comment type="caution">
    <text evidence="2">The sequence shown here is derived from an EMBL/GenBank/DDBJ whole genome shotgun (WGS) entry which is preliminary data.</text>
</comment>